<reference evidence="2" key="1">
    <citation type="submission" date="2014-03" db="EMBL/GenBank/DDBJ databases">
        <title>The Genome Sequence of Puccinia striiformis f. sp. tritici PST-78.</title>
        <authorList>
            <consortium name="The Broad Institute Genome Sequencing Platform"/>
            <person name="Cuomo C."/>
            <person name="Hulbert S."/>
            <person name="Chen X."/>
            <person name="Walker B."/>
            <person name="Young S.K."/>
            <person name="Zeng Q."/>
            <person name="Gargeya S."/>
            <person name="Fitzgerald M."/>
            <person name="Haas B."/>
            <person name="Abouelleil A."/>
            <person name="Alvarado L."/>
            <person name="Arachchi H.M."/>
            <person name="Berlin A.M."/>
            <person name="Chapman S.B."/>
            <person name="Goldberg J."/>
            <person name="Griggs A."/>
            <person name="Gujja S."/>
            <person name="Hansen M."/>
            <person name="Howarth C."/>
            <person name="Imamovic A."/>
            <person name="Larimer J."/>
            <person name="McCowan C."/>
            <person name="Montmayeur A."/>
            <person name="Murphy C."/>
            <person name="Neiman D."/>
            <person name="Pearson M."/>
            <person name="Priest M."/>
            <person name="Roberts A."/>
            <person name="Saif S."/>
            <person name="Shea T."/>
            <person name="Sisk P."/>
            <person name="Sykes S."/>
            <person name="Wortman J."/>
            <person name="Nusbaum C."/>
            <person name="Birren B."/>
        </authorList>
    </citation>
    <scope>NUCLEOTIDE SEQUENCE [LARGE SCALE GENOMIC DNA]</scope>
    <source>
        <strain evidence="2">race PST-78</strain>
    </source>
</reference>
<gene>
    <name evidence="1" type="ORF">PSTG_11099</name>
</gene>
<evidence type="ECO:0000313" key="2">
    <source>
        <dbReference type="Proteomes" id="UP000054564"/>
    </source>
</evidence>
<dbReference type="Proteomes" id="UP000054564">
    <property type="component" value="Unassembled WGS sequence"/>
</dbReference>
<dbReference type="OrthoDB" id="406631at2759"/>
<organism evidence="1 2">
    <name type="scientific">Puccinia striiformis f. sp. tritici PST-78</name>
    <dbReference type="NCBI Taxonomy" id="1165861"/>
    <lineage>
        <taxon>Eukaryota</taxon>
        <taxon>Fungi</taxon>
        <taxon>Dikarya</taxon>
        <taxon>Basidiomycota</taxon>
        <taxon>Pucciniomycotina</taxon>
        <taxon>Pucciniomycetes</taxon>
        <taxon>Pucciniales</taxon>
        <taxon>Pucciniaceae</taxon>
        <taxon>Puccinia</taxon>
    </lineage>
</organism>
<dbReference type="GO" id="GO:0016985">
    <property type="term" value="F:mannan endo-1,4-beta-mannosidase activity"/>
    <property type="evidence" value="ECO:0007669"/>
    <property type="project" value="UniProtKB-EC"/>
</dbReference>
<dbReference type="InterPro" id="IPR045053">
    <property type="entry name" value="MAN-like"/>
</dbReference>
<dbReference type="Gene3D" id="3.20.20.80">
    <property type="entry name" value="Glycosidases"/>
    <property type="match status" value="1"/>
</dbReference>
<name>A0A0L0V8J7_9BASI</name>
<dbReference type="PANTHER" id="PTHR31451:SF39">
    <property type="entry name" value="MANNAN ENDO-1,4-BETA-MANNOSIDASE 1"/>
    <property type="match status" value="1"/>
</dbReference>
<proteinExistence type="predicted"/>
<evidence type="ECO:0008006" key="3">
    <source>
        <dbReference type="Google" id="ProtNLM"/>
    </source>
</evidence>
<dbReference type="STRING" id="1165861.A0A0L0V8J7"/>
<dbReference type="EMBL" id="AJIL01000094">
    <property type="protein sequence ID" value="KNE95610.1"/>
    <property type="molecule type" value="Genomic_DNA"/>
</dbReference>
<dbReference type="PANTHER" id="PTHR31451">
    <property type="match status" value="1"/>
</dbReference>
<accession>A0A0L0V8J7</accession>
<dbReference type="SUPFAM" id="SSF51445">
    <property type="entry name" value="(Trans)glycosidases"/>
    <property type="match status" value="1"/>
</dbReference>
<comment type="caution">
    <text evidence="1">The sequence shown here is derived from an EMBL/GenBank/DDBJ whole genome shotgun (WGS) entry which is preliminary data.</text>
</comment>
<keyword evidence="2" id="KW-1185">Reference proteome</keyword>
<dbReference type="AlphaFoldDB" id="A0A0L0V8J7"/>
<dbReference type="GO" id="GO:0005576">
    <property type="term" value="C:extracellular region"/>
    <property type="evidence" value="ECO:0007669"/>
    <property type="project" value="UniProtKB-SubCell"/>
</dbReference>
<dbReference type="InterPro" id="IPR017853">
    <property type="entry name" value="GH"/>
</dbReference>
<protein>
    <recommendedName>
        <fullName evidence="3">Glycoside hydrolase family 5 domain-containing protein</fullName>
    </recommendedName>
</protein>
<evidence type="ECO:0000313" key="1">
    <source>
        <dbReference type="EMBL" id="KNE95610.1"/>
    </source>
</evidence>
<sequence>MAFWKEAVEKLKDVQSTSIEQFGEPRFNDQHAYYPTTDLSSGGAANNQGRFIIRNPATAQLEVEGTGEVVRFASLCAPALFDNEGWEKEDTMRTISHFGKWPVTRTYTLKIKSTRIGKGHINGWDPEAEDFLYDESMFISIDHTIALAAKYNVRLIIPIINQDYGSEDTNWVGNFSDLIRHRRGSRQDSEGQDWWKDGECLDSMKKIVSFLLNRRIGDDPTILAFETGNEMNFGGKRPAPGEWTLEIARHIKNLAPRALVMDGSFARTDETPHRHDLQALHSELVDIISYHYFGHGDTRFVEHDVKAAREHGTVFVVVEYGFLASAQQFESFLKDCDRQGVSGTLAWSLRPHSIKGGFMTHGEDHGFSSYHAPGWKPNPGHHTEWDHRERDVIRAIREAAFELDNQNPPPIQLDHSPELMLRKDGEEFTWKGVAWADYYELWTNLCREGDNEWKSLSELTDNIKAGHLKHSCANILKLKDCAMLLLAMRGISPDKLPGPFSKPLRIGR</sequence>